<keyword evidence="8" id="KW-1185">Reference proteome</keyword>
<protein>
    <recommendedName>
        <fullName evidence="6">THAP-type domain-containing protein</fullName>
    </recommendedName>
</protein>
<name>A0A653CIE8_CALMS</name>
<keyword evidence="3" id="KW-0862">Zinc</keyword>
<proteinExistence type="predicted"/>
<evidence type="ECO:0000256" key="5">
    <source>
        <dbReference type="PROSITE-ProRule" id="PRU00309"/>
    </source>
</evidence>
<evidence type="ECO:0000256" key="4">
    <source>
        <dbReference type="ARBA" id="ARBA00023125"/>
    </source>
</evidence>
<reference evidence="7 8" key="1">
    <citation type="submission" date="2019-01" db="EMBL/GenBank/DDBJ databases">
        <authorList>
            <person name="Sayadi A."/>
        </authorList>
    </citation>
    <scope>NUCLEOTIDE SEQUENCE [LARGE SCALE GENOMIC DNA]</scope>
</reference>
<dbReference type="PROSITE" id="PS50950">
    <property type="entry name" value="ZF_THAP"/>
    <property type="match status" value="1"/>
</dbReference>
<evidence type="ECO:0000256" key="3">
    <source>
        <dbReference type="ARBA" id="ARBA00022833"/>
    </source>
</evidence>
<sequence length="197" mass="23159">MAFNNNYCCVPECKSWAKKDTERQLTFHRFPEANARKVYIENEMGKHLMDHRKAWILKLKICKQVSKSMKVCSLHFNKDDYFHKGLMKQRGRILKKTAVPSQRLPVELGENCRLNKMVVCWAPGCNHYNLRETCSMFRWTVVLSADAFLCSCHFVDGNKENGPTLFVYFKEKQLRFPSPERSLQKKTPVQFDDTRAK</sequence>
<evidence type="ECO:0000256" key="2">
    <source>
        <dbReference type="ARBA" id="ARBA00022771"/>
    </source>
</evidence>
<feature type="domain" description="THAP-type" evidence="6">
    <location>
        <begin position="1"/>
        <end position="103"/>
    </location>
</feature>
<dbReference type="SUPFAM" id="SSF57716">
    <property type="entry name" value="Glucocorticoid receptor-like (DNA-binding domain)"/>
    <property type="match status" value="1"/>
</dbReference>
<keyword evidence="4 5" id="KW-0238">DNA-binding</keyword>
<accession>A0A653CIE8</accession>
<dbReference type="GO" id="GO:0003677">
    <property type="term" value="F:DNA binding"/>
    <property type="evidence" value="ECO:0007669"/>
    <property type="project" value="UniProtKB-UniRule"/>
</dbReference>
<dbReference type="Proteomes" id="UP000410492">
    <property type="component" value="Unassembled WGS sequence"/>
</dbReference>
<dbReference type="EMBL" id="CAACVG010007918">
    <property type="protein sequence ID" value="VEN47627.1"/>
    <property type="molecule type" value="Genomic_DNA"/>
</dbReference>
<evidence type="ECO:0000259" key="6">
    <source>
        <dbReference type="PROSITE" id="PS50950"/>
    </source>
</evidence>
<gene>
    <name evidence="7" type="ORF">CALMAC_LOCUS9335</name>
</gene>
<keyword evidence="1" id="KW-0479">Metal-binding</keyword>
<dbReference type="GO" id="GO:0008270">
    <property type="term" value="F:zinc ion binding"/>
    <property type="evidence" value="ECO:0007669"/>
    <property type="project" value="UniProtKB-KW"/>
</dbReference>
<evidence type="ECO:0000313" key="8">
    <source>
        <dbReference type="Proteomes" id="UP000410492"/>
    </source>
</evidence>
<keyword evidence="2 5" id="KW-0863">Zinc-finger</keyword>
<dbReference type="InterPro" id="IPR006612">
    <property type="entry name" value="THAP_Znf"/>
</dbReference>
<evidence type="ECO:0000313" key="7">
    <source>
        <dbReference type="EMBL" id="VEN47627.1"/>
    </source>
</evidence>
<dbReference type="OrthoDB" id="6619240at2759"/>
<organism evidence="7 8">
    <name type="scientific">Callosobruchus maculatus</name>
    <name type="common">Southern cowpea weevil</name>
    <name type="synonym">Pulse bruchid</name>
    <dbReference type="NCBI Taxonomy" id="64391"/>
    <lineage>
        <taxon>Eukaryota</taxon>
        <taxon>Metazoa</taxon>
        <taxon>Ecdysozoa</taxon>
        <taxon>Arthropoda</taxon>
        <taxon>Hexapoda</taxon>
        <taxon>Insecta</taxon>
        <taxon>Pterygota</taxon>
        <taxon>Neoptera</taxon>
        <taxon>Endopterygota</taxon>
        <taxon>Coleoptera</taxon>
        <taxon>Polyphaga</taxon>
        <taxon>Cucujiformia</taxon>
        <taxon>Chrysomeloidea</taxon>
        <taxon>Chrysomelidae</taxon>
        <taxon>Bruchinae</taxon>
        <taxon>Bruchini</taxon>
        <taxon>Callosobruchus</taxon>
    </lineage>
</organism>
<dbReference type="Pfam" id="PF05485">
    <property type="entry name" value="THAP"/>
    <property type="match status" value="1"/>
</dbReference>
<dbReference type="SMART" id="SM00980">
    <property type="entry name" value="THAP"/>
    <property type="match status" value="1"/>
</dbReference>
<evidence type="ECO:0000256" key="1">
    <source>
        <dbReference type="ARBA" id="ARBA00022723"/>
    </source>
</evidence>
<dbReference type="AlphaFoldDB" id="A0A653CIE8"/>